<feature type="region of interest" description="Disordered" evidence="1">
    <location>
        <begin position="320"/>
        <end position="358"/>
    </location>
</feature>
<proteinExistence type="predicted"/>
<gene>
    <name evidence="2" type="ORF">DPMN_191921</name>
</gene>
<feature type="region of interest" description="Disordered" evidence="1">
    <location>
        <begin position="58"/>
        <end position="79"/>
    </location>
</feature>
<name>A0A9D4BCX4_DREPO</name>
<keyword evidence="3" id="KW-1185">Reference proteome</keyword>
<comment type="caution">
    <text evidence="2">The sequence shown here is derived from an EMBL/GenBank/DDBJ whole genome shotgun (WGS) entry which is preliminary data.</text>
</comment>
<dbReference type="EMBL" id="JAIWYP010000059">
    <property type="protein sequence ID" value="KAH3690593.1"/>
    <property type="molecule type" value="Genomic_DNA"/>
</dbReference>
<feature type="compositionally biased region" description="Polar residues" evidence="1">
    <location>
        <begin position="448"/>
        <end position="475"/>
    </location>
</feature>
<accession>A0A9D4BCX4</accession>
<reference evidence="2" key="2">
    <citation type="submission" date="2020-11" db="EMBL/GenBank/DDBJ databases">
        <authorList>
            <person name="McCartney M.A."/>
            <person name="Auch B."/>
            <person name="Kono T."/>
            <person name="Mallez S."/>
            <person name="Becker A."/>
            <person name="Gohl D.M."/>
            <person name="Silverstein K.A.T."/>
            <person name="Koren S."/>
            <person name="Bechman K.B."/>
            <person name="Herman A."/>
            <person name="Abrahante J.E."/>
            <person name="Garbe J."/>
        </authorList>
    </citation>
    <scope>NUCLEOTIDE SEQUENCE</scope>
    <source>
        <strain evidence="2">Duluth1</strain>
        <tissue evidence="2">Whole animal</tissue>
    </source>
</reference>
<feature type="region of interest" description="Disordered" evidence="1">
    <location>
        <begin position="196"/>
        <end position="224"/>
    </location>
</feature>
<feature type="compositionally biased region" description="Low complexity" evidence="1">
    <location>
        <begin position="342"/>
        <end position="354"/>
    </location>
</feature>
<evidence type="ECO:0000313" key="2">
    <source>
        <dbReference type="EMBL" id="KAH3690593.1"/>
    </source>
</evidence>
<organism evidence="2 3">
    <name type="scientific">Dreissena polymorpha</name>
    <name type="common">Zebra mussel</name>
    <name type="synonym">Mytilus polymorpha</name>
    <dbReference type="NCBI Taxonomy" id="45954"/>
    <lineage>
        <taxon>Eukaryota</taxon>
        <taxon>Metazoa</taxon>
        <taxon>Spiralia</taxon>
        <taxon>Lophotrochozoa</taxon>
        <taxon>Mollusca</taxon>
        <taxon>Bivalvia</taxon>
        <taxon>Autobranchia</taxon>
        <taxon>Heteroconchia</taxon>
        <taxon>Euheterodonta</taxon>
        <taxon>Imparidentia</taxon>
        <taxon>Neoheterodontei</taxon>
        <taxon>Myida</taxon>
        <taxon>Dreissenoidea</taxon>
        <taxon>Dreissenidae</taxon>
        <taxon>Dreissena</taxon>
    </lineage>
</organism>
<evidence type="ECO:0000313" key="3">
    <source>
        <dbReference type="Proteomes" id="UP000828390"/>
    </source>
</evidence>
<feature type="region of interest" description="Disordered" evidence="1">
    <location>
        <begin position="448"/>
        <end position="478"/>
    </location>
</feature>
<protein>
    <submittedName>
        <fullName evidence="2">Uncharacterized protein</fullName>
    </submittedName>
</protein>
<evidence type="ECO:0000256" key="1">
    <source>
        <dbReference type="SAM" id="MobiDB-lite"/>
    </source>
</evidence>
<dbReference type="Proteomes" id="UP000828390">
    <property type="component" value="Unassembled WGS sequence"/>
</dbReference>
<feature type="compositionally biased region" description="Polar residues" evidence="1">
    <location>
        <begin position="196"/>
        <end position="218"/>
    </location>
</feature>
<dbReference type="AlphaFoldDB" id="A0A9D4BCX4"/>
<sequence>MKYLYTSNIFNVYLCNFNTPVSSLISARQRSPNNVILHEDAKSWLLKKHDTIFRDNSQAQTTKPFSYPTPPNQGSGSSSIAVSTLNVGEVENRKHGSNSLKLPIILPRPVNNAVPSPRAVKNRKQPVFTVHSIPVVNNAPYLAQQLLTQATPAAPLTYKLPRYKYHAMERHVMGSSAIILPRPDVLLGVGNGTNEMCTNSRTRNTQAGNKTQPDAVNRSNDKSDALTPRRVFLVQKDDENKEILKASNSTAINLPFTETNVHNTVGAFLHFTVKSEENEQSAQSESFCVDRRDGMQTDTAIGSHAGNQEDHLMEAINRVASGEAEFESPETLANKRRKTEMQPSQQTQTPTRPTGSANILKDQAENDLLQSHIVKTESDTNATRSSMEKRPSTVHGFAKTMESLTLRYGKAFVSRNIDGVMKSSSDAITTVETNKLALVKDHHLLTSKPNSCENTNKSKNVQSPLLKEATSTQGLNERAPKIEKNKLEVSKDIGHSAHSTSIVHSLVSNTDSECNSPQSCPIVINNAETTRTPLTASINPVVQLNKFSGIEASSTVKVATSITGPTNANTKKIYFILSHKDIETLKAKNKLAKLPISYQIPSSGEGANGYNACYTEFWRRNVWKI</sequence>
<reference evidence="2" key="1">
    <citation type="journal article" date="2019" name="bioRxiv">
        <title>The Genome of the Zebra Mussel, Dreissena polymorpha: A Resource for Invasive Species Research.</title>
        <authorList>
            <person name="McCartney M.A."/>
            <person name="Auch B."/>
            <person name="Kono T."/>
            <person name="Mallez S."/>
            <person name="Zhang Y."/>
            <person name="Obille A."/>
            <person name="Becker A."/>
            <person name="Abrahante J.E."/>
            <person name="Garbe J."/>
            <person name="Badalamenti J.P."/>
            <person name="Herman A."/>
            <person name="Mangelson H."/>
            <person name="Liachko I."/>
            <person name="Sullivan S."/>
            <person name="Sone E.D."/>
            <person name="Koren S."/>
            <person name="Silverstein K.A.T."/>
            <person name="Beckman K.B."/>
            <person name="Gohl D.M."/>
        </authorList>
    </citation>
    <scope>NUCLEOTIDE SEQUENCE</scope>
    <source>
        <strain evidence="2">Duluth1</strain>
        <tissue evidence="2">Whole animal</tissue>
    </source>
</reference>